<dbReference type="STRING" id="5627.A0A1C7LXL9"/>
<sequence length="324" mass="35562">MPSPIKLDNTLGAAFIGNVFACFYGITSVQTFSYYKHNGKDSRYVKTLIFILWILDGLHLALITDTVYTYTVKDFTDLLAILVPTRVQVTSLSEVFSATECGDSAKGVGFWELPLGGLLYLHLVGAEPLSIIFILIIGDASEGTNLAVAVECYRMSSYFQLANIAWLLYLSLSGGLAADFVVAVALCWLLAEHRTGFKRTDSIIRVLMLYSINTCVLTTVFGFCSLITLITMPDNLIFMAFYFAMPKLFLNSFLATLNSRNHLREIGSSAPVMSIQLSAMSGTRTTASADSVGDKSQPQYEDQVLQIQIQTTTDIKSDSAAHIV</sequence>
<feature type="transmembrane region" description="Helical" evidence="1">
    <location>
        <begin position="47"/>
        <end position="70"/>
    </location>
</feature>
<keyword evidence="1" id="KW-0812">Transmembrane</keyword>
<comment type="caution">
    <text evidence="3">The sequence shown here is derived from an EMBL/GenBank/DDBJ whole genome shotgun (WGS) entry which is preliminary data.</text>
</comment>
<protein>
    <recommendedName>
        <fullName evidence="2">DUF6534 domain-containing protein</fullName>
    </recommendedName>
</protein>
<feature type="transmembrane region" description="Helical" evidence="1">
    <location>
        <begin position="164"/>
        <end position="191"/>
    </location>
</feature>
<dbReference type="EMBL" id="LUGG01000017">
    <property type="protein sequence ID" value="OBZ69412.1"/>
    <property type="molecule type" value="Genomic_DNA"/>
</dbReference>
<keyword evidence="1" id="KW-1133">Transmembrane helix</keyword>
<feature type="transmembrane region" description="Helical" evidence="1">
    <location>
        <begin position="203"/>
        <end position="230"/>
    </location>
</feature>
<gene>
    <name evidence="3" type="ORF">A0H81_10685</name>
</gene>
<dbReference type="PANTHER" id="PTHR40465:SF1">
    <property type="entry name" value="DUF6534 DOMAIN-CONTAINING PROTEIN"/>
    <property type="match status" value="1"/>
</dbReference>
<accession>A0A1C7LXL9</accession>
<dbReference type="Pfam" id="PF20152">
    <property type="entry name" value="DUF6534"/>
    <property type="match status" value="1"/>
</dbReference>
<reference evidence="3 4" key="1">
    <citation type="submission" date="2016-03" db="EMBL/GenBank/DDBJ databases">
        <title>Whole genome sequencing of Grifola frondosa 9006-11.</title>
        <authorList>
            <person name="Min B."/>
            <person name="Park H."/>
            <person name="Kim J.-G."/>
            <person name="Cho H."/>
            <person name="Oh Y.-L."/>
            <person name="Kong W.-S."/>
            <person name="Choi I.-G."/>
        </authorList>
    </citation>
    <scope>NUCLEOTIDE SEQUENCE [LARGE SCALE GENOMIC DNA]</scope>
    <source>
        <strain evidence="3 4">9006-11</strain>
    </source>
</reference>
<feature type="transmembrane region" description="Helical" evidence="1">
    <location>
        <begin position="236"/>
        <end position="257"/>
    </location>
</feature>
<evidence type="ECO:0000313" key="4">
    <source>
        <dbReference type="Proteomes" id="UP000092993"/>
    </source>
</evidence>
<proteinExistence type="predicted"/>
<dbReference type="PANTHER" id="PTHR40465">
    <property type="entry name" value="CHROMOSOME 1, WHOLE GENOME SHOTGUN SEQUENCE"/>
    <property type="match status" value="1"/>
</dbReference>
<evidence type="ECO:0000313" key="3">
    <source>
        <dbReference type="EMBL" id="OBZ69412.1"/>
    </source>
</evidence>
<dbReference type="InterPro" id="IPR045339">
    <property type="entry name" value="DUF6534"/>
</dbReference>
<keyword evidence="1" id="KW-0472">Membrane</keyword>
<dbReference type="AlphaFoldDB" id="A0A1C7LXL9"/>
<dbReference type="OMA" id="FEMERNC"/>
<keyword evidence="4" id="KW-1185">Reference proteome</keyword>
<name>A0A1C7LXL9_GRIFR</name>
<feature type="domain" description="DUF6534" evidence="2">
    <location>
        <begin position="176"/>
        <end position="262"/>
    </location>
</feature>
<feature type="transmembrane region" description="Helical" evidence="1">
    <location>
        <begin position="12"/>
        <end position="35"/>
    </location>
</feature>
<dbReference type="OrthoDB" id="3268207at2759"/>
<organism evidence="3 4">
    <name type="scientific">Grifola frondosa</name>
    <name type="common">Maitake</name>
    <name type="synonym">Polyporus frondosus</name>
    <dbReference type="NCBI Taxonomy" id="5627"/>
    <lineage>
        <taxon>Eukaryota</taxon>
        <taxon>Fungi</taxon>
        <taxon>Dikarya</taxon>
        <taxon>Basidiomycota</taxon>
        <taxon>Agaricomycotina</taxon>
        <taxon>Agaricomycetes</taxon>
        <taxon>Polyporales</taxon>
        <taxon>Grifolaceae</taxon>
        <taxon>Grifola</taxon>
    </lineage>
</organism>
<evidence type="ECO:0000256" key="1">
    <source>
        <dbReference type="SAM" id="Phobius"/>
    </source>
</evidence>
<evidence type="ECO:0000259" key="2">
    <source>
        <dbReference type="Pfam" id="PF20152"/>
    </source>
</evidence>
<dbReference type="Proteomes" id="UP000092993">
    <property type="component" value="Unassembled WGS sequence"/>
</dbReference>